<evidence type="ECO:0000313" key="2">
    <source>
        <dbReference type="Proteomes" id="UP000192678"/>
    </source>
</evidence>
<gene>
    <name evidence="1" type="ORF">SAMN04488101_101677</name>
</gene>
<dbReference type="Proteomes" id="UP000192678">
    <property type="component" value="Unassembled WGS sequence"/>
</dbReference>
<dbReference type="AlphaFoldDB" id="A0A1W2AJQ0"/>
<organism evidence="1 2">
    <name type="scientific">Pedobacter nyackensis</name>
    <dbReference type="NCBI Taxonomy" id="475255"/>
    <lineage>
        <taxon>Bacteria</taxon>
        <taxon>Pseudomonadati</taxon>
        <taxon>Bacteroidota</taxon>
        <taxon>Sphingobacteriia</taxon>
        <taxon>Sphingobacteriales</taxon>
        <taxon>Sphingobacteriaceae</taxon>
        <taxon>Pedobacter</taxon>
    </lineage>
</organism>
<dbReference type="EMBL" id="FWYB01000001">
    <property type="protein sequence ID" value="SMC60897.1"/>
    <property type="molecule type" value="Genomic_DNA"/>
</dbReference>
<protein>
    <submittedName>
        <fullName evidence="1">Uncharacterized protein</fullName>
    </submittedName>
</protein>
<keyword evidence="2" id="KW-1185">Reference proteome</keyword>
<reference evidence="1 2" key="1">
    <citation type="submission" date="2017-04" db="EMBL/GenBank/DDBJ databases">
        <authorList>
            <person name="Afonso C.L."/>
            <person name="Miller P.J."/>
            <person name="Scott M.A."/>
            <person name="Spackman E."/>
            <person name="Goraichik I."/>
            <person name="Dimitrov K.M."/>
            <person name="Suarez D.L."/>
            <person name="Swayne D.E."/>
        </authorList>
    </citation>
    <scope>NUCLEOTIDE SEQUENCE [LARGE SCALE GENOMIC DNA]</scope>
    <source>
        <strain evidence="1 2">DSM 19625</strain>
    </source>
</reference>
<sequence>MGNIKNKKKTEKVVSTQDVGSVVKYANAPFFKKKDEEAITFLKKHPIPVDFWKN</sequence>
<name>A0A1W2AJQ0_9SPHI</name>
<evidence type="ECO:0000313" key="1">
    <source>
        <dbReference type="EMBL" id="SMC60897.1"/>
    </source>
</evidence>
<proteinExistence type="predicted"/>
<dbReference type="RefSeq" id="WP_159452592.1">
    <property type="nucleotide sequence ID" value="NZ_FWYB01000001.1"/>
</dbReference>
<accession>A0A1W2AJQ0</accession>